<feature type="region of interest" description="Disordered" evidence="1">
    <location>
        <begin position="148"/>
        <end position="182"/>
    </location>
</feature>
<dbReference type="EMBL" id="CP012670">
    <property type="protein sequence ID" value="AUX20711.1"/>
    <property type="molecule type" value="Genomic_DNA"/>
</dbReference>
<gene>
    <name evidence="2" type="ORF">SOCEGT47_011840</name>
</gene>
<reference evidence="2 3" key="1">
    <citation type="submission" date="2015-09" db="EMBL/GenBank/DDBJ databases">
        <title>Sorangium comparison.</title>
        <authorList>
            <person name="Zaburannyi N."/>
            <person name="Bunk B."/>
            <person name="Overmann J."/>
            <person name="Mueller R."/>
        </authorList>
    </citation>
    <scope>NUCLEOTIDE SEQUENCE [LARGE SCALE GENOMIC DNA]</scope>
    <source>
        <strain evidence="2 3">So ceGT47</strain>
    </source>
</reference>
<evidence type="ECO:0000256" key="1">
    <source>
        <dbReference type="SAM" id="MobiDB-lite"/>
    </source>
</evidence>
<evidence type="ECO:0000313" key="3">
    <source>
        <dbReference type="Proteomes" id="UP000295781"/>
    </source>
</evidence>
<accession>A0A4P2PVW8</accession>
<dbReference type="Proteomes" id="UP000295781">
    <property type="component" value="Chromosome"/>
</dbReference>
<organism evidence="2 3">
    <name type="scientific">Sorangium cellulosum</name>
    <name type="common">Polyangium cellulosum</name>
    <dbReference type="NCBI Taxonomy" id="56"/>
    <lineage>
        <taxon>Bacteria</taxon>
        <taxon>Pseudomonadati</taxon>
        <taxon>Myxococcota</taxon>
        <taxon>Polyangia</taxon>
        <taxon>Polyangiales</taxon>
        <taxon>Polyangiaceae</taxon>
        <taxon>Sorangium</taxon>
    </lineage>
</organism>
<evidence type="ECO:0000313" key="2">
    <source>
        <dbReference type="EMBL" id="AUX20711.1"/>
    </source>
</evidence>
<name>A0A4P2PVW8_SORCE</name>
<proteinExistence type="predicted"/>
<protein>
    <submittedName>
        <fullName evidence="2">Uncharacterized protein</fullName>
    </submittedName>
</protein>
<sequence>MLQVEDLAPREPHREELLVVDPPIRGEREPAVSLESQEAEVELHRLEQVGLSYVVDAMDDIERAQLFEADLLSKVLEPAYVKRAEPHRCSSTGLPDPTCSVRRNPTAGATVAPTALAHAGRPASLVLPEGPPERRVFPFRPQPSLHAQAHEPLQHRRPRARVQRRAERRGARIQAPGGAPAERAAGAALRGVQGGRLYFLCYKKSSQLAGYANASQWFDD</sequence>
<dbReference type="AlphaFoldDB" id="A0A4P2PVW8"/>